<organism evidence="2 3">
    <name type="scientific">Saccharopolyspora gloriosae</name>
    <dbReference type="NCBI Taxonomy" id="455344"/>
    <lineage>
        <taxon>Bacteria</taxon>
        <taxon>Bacillati</taxon>
        <taxon>Actinomycetota</taxon>
        <taxon>Actinomycetes</taxon>
        <taxon>Pseudonocardiales</taxon>
        <taxon>Pseudonocardiaceae</taxon>
        <taxon>Saccharopolyspora</taxon>
    </lineage>
</organism>
<feature type="region of interest" description="Disordered" evidence="1">
    <location>
        <begin position="231"/>
        <end position="253"/>
    </location>
</feature>
<sequence length="253" mass="27596">MEEVDRRLTAVLGRLDEATEQITAAGMASAESRDALTHALAGASAPDALDAVRSQEMTVDQLAEVRATVRAVRKRVTAYLSRLGASPGPAAARTPEPTAVPKRSPNAVGVDGSEYPPEAAWAVPELPPRVREKGDHTVGKIKIGDRPIAGEFRSDQWDIWTQEARERITRLGIAAPEYLPYHVEMRATAMMIRAGVKSAEVVINHVPCGYQTKPTGCHQVLERFLPEGSQVTVSGTDRKGRPYRRTYHGKANR</sequence>
<proteinExistence type="predicted"/>
<evidence type="ECO:0000313" key="2">
    <source>
        <dbReference type="EMBL" id="MBB5071319.1"/>
    </source>
</evidence>
<gene>
    <name evidence="2" type="ORF">BJ969_004407</name>
</gene>
<dbReference type="EMBL" id="JACHIV010000001">
    <property type="protein sequence ID" value="MBB5071319.1"/>
    <property type="molecule type" value="Genomic_DNA"/>
</dbReference>
<reference evidence="2 3" key="1">
    <citation type="submission" date="2020-08" db="EMBL/GenBank/DDBJ databases">
        <title>Sequencing the genomes of 1000 actinobacteria strains.</title>
        <authorList>
            <person name="Klenk H.-P."/>
        </authorList>
    </citation>
    <scope>NUCLEOTIDE SEQUENCE [LARGE SCALE GENOMIC DNA]</scope>
    <source>
        <strain evidence="2 3">DSM 45582</strain>
    </source>
</reference>
<dbReference type="AlphaFoldDB" id="A0A840NPW5"/>
<evidence type="ECO:0000313" key="3">
    <source>
        <dbReference type="Proteomes" id="UP000580474"/>
    </source>
</evidence>
<dbReference type="Proteomes" id="UP000580474">
    <property type="component" value="Unassembled WGS sequence"/>
</dbReference>
<dbReference type="Pfam" id="PF14428">
    <property type="entry name" value="DddA-like"/>
    <property type="match status" value="1"/>
</dbReference>
<evidence type="ECO:0000256" key="1">
    <source>
        <dbReference type="SAM" id="MobiDB-lite"/>
    </source>
</evidence>
<evidence type="ECO:0008006" key="4">
    <source>
        <dbReference type="Google" id="ProtNLM"/>
    </source>
</evidence>
<dbReference type="InterPro" id="IPR032724">
    <property type="entry name" value="SCP1.201-like"/>
</dbReference>
<dbReference type="RefSeq" id="WP_221315905.1">
    <property type="nucleotide sequence ID" value="NZ_JACHIV010000001.1"/>
</dbReference>
<protein>
    <recommendedName>
        <fullName evidence="4">Nucleic acid/nucleotide deaminase of polymorphic system toxin</fullName>
    </recommendedName>
</protein>
<name>A0A840NPW5_9PSEU</name>
<feature type="compositionally biased region" description="Basic residues" evidence="1">
    <location>
        <begin position="241"/>
        <end position="253"/>
    </location>
</feature>
<comment type="caution">
    <text evidence="2">The sequence shown here is derived from an EMBL/GenBank/DDBJ whole genome shotgun (WGS) entry which is preliminary data.</text>
</comment>
<feature type="region of interest" description="Disordered" evidence="1">
    <location>
        <begin position="84"/>
        <end position="115"/>
    </location>
</feature>
<accession>A0A840NPW5</accession>
<keyword evidence="3" id="KW-1185">Reference proteome</keyword>